<dbReference type="InterPro" id="IPR015424">
    <property type="entry name" value="PyrdxlP-dep_Trfase"/>
</dbReference>
<proteinExistence type="inferred from homology"/>
<evidence type="ECO:0000256" key="1">
    <source>
        <dbReference type="ARBA" id="ARBA00001933"/>
    </source>
</evidence>
<dbReference type="STRING" id="1612308.SAMN05444581_10990"/>
<gene>
    <name evidence="6" type="ORF">SAMN05444581_10990</name>
</gene>
<dbReference type="RefSeq" id="WP_091682603.1">
    <property type="nucleotide sequence ID" value="NZ_FOSN01000009.1"/>
</dbReference>
<evidence type="ECO:0000256" key="5">
    <source>
        <dbReference type="SAM" id="MobiDB-lite"/>
    </source>
</evidence>
<evidence type="ECO:0000256" key="3">
    <source>
        <dbReference type="ARBA" id="ARBA00022898"/>
    </source>
</evidence>
<evidence type="ECO:0000313" key="7">
    <source>
        <dbReference type="Proteomes" id="UP000198755"/>
    </source>
</evidence>
<protein>
    <submittedName>
        <fullName evidence="6">Acetylornithine/N-succinyldiaminopimelate aminotransferase</fullName>
    </submittedName>
</protein>
<dbReference type="Gene3D" id="3.40.640.10">
    <property type="entry name" value="Type I PLP-dependent aspartate aminotransferase-like (Major domain)"/>
    <property type="match status" value="1"/>
</dbReference>
<dbReference type="GO" id="GO:0030170">
    <property type="term" value="F:pyridoxal phosphate binding"/>
    <property type="evidence" value="ECO:0007669"/>
    <property type="project" value="InterPro"/>
</dbReference>
<dbReference type="InterPro" id="IPR050103">
    <property type="entry name" value="Class-III_PLP-dep_AT"/>
</dbReference>
<evidence type="ECO:0000256" key="2">
    <source>
        <dbReference type="ARBA" id="ARBA00022576"/>
    </source>
</evidence>
<keyword evidence="6" id="KW-0808">Transferase</keyword>
<evidence type="ECO:0000256" key="4">
    <source>
        <dbReference type="RuleBase" id="RU003560"/>
    </source>
</evidence>
<dbReference type="PANTHER" id="PTHR11986:SF113">
    <property type="entry name" value="SUCCINYLORNITHINE TRANSAMINASE"/>
    <property type="match status" value="1"/>
</dbReference>
<evidence type="ECO:0000313" key="6">
    <source>
        <dbReference type="EMBL" id="SFK51398.1"/>
    </source>
</evidence>
<feature type="region of interest" description="Disordered" evidence="5">
    <location>
        <begin position="1"/>
        <end position="23"/>
    </location>
</feature>
<sequence>MSGSSPSPPGAAEILEPPSDDGAYEARQFDFSGAFGGVEASVAQAADPPDAAALSSGLDQEAPGSAGGLIEKLIALSFGDRAFLLPSEAVAWRTAIDAIRRSHQAAGRPKRRRLIVCAGASAASGPAPAGLEGDDEVTLLQTDDLGALSGAIKPNTAGVLIAPVRTGNGLDVLDGRLLAGLREMADEYGLVLAFDETFCGLGRSGMVWAHEWTGVTPDLMISTRGLGNSLPLAALVATRKVAQGAPANLPPADPAAIAAAHAMMDVLSAPGFEERVQNRAWRLEDRLGALVRQRSDMFKGLRGVGLMQGLLCAREAEPLRAKLAERGLLTRVMGSVLGIFPPLSVEESDIDLAVDILAEVCAGEGA</sequence>
<dbReference type="GO" id="GO:0008483">
    <property type="term" value="F:transaminase activity"/>
    <property type="evidence" value="ECO:0007669"/>
    <property type="project" value="UniProtKB-KW"/>
</dbReference>
<dbReference type="AlphaFoldDB" id="A0A1I4A4Y6"/>
<dbReference type="InterPro" id="IPR015422">
    <property type="entry name" value="PyrdxlP-dep_Trfase_small"/>
</dbReference>
<dbReference type="Gene3D" id="3.90.1150.10">
    <property type="entry name" value="Aspartate Aminotransferase, domain 1"/>
    <property type="match status" value="1"/>
</dbReference>
<name>A0A1I4A4Y6_9HYPH</name>
<dbReference type="OrthoDB" id="8447891at2"/>
<keyword evidence="2 6" id="KW-0032">Aminotransferase</keyword>
<dbReference type="EMBL" id="FOSN01000009">
    <property type="protein sequence ID" value="SFK51398.1"/>
    <property type="molecule type" value="Genomic_DNA"/>
</dbReference>
<dbReference type="Proteomes" id="UP000198755">
    <property type="component" value="Unassembled WGS sequence"/>
</dbReference>
<dbReference type="InterPro" id="IPR005814">
    <property type="entry name" value="Aminotrans_3"/>
</dbReference>
<dbReference type="Pfam" id="PF00202">
    <property type="entry name" value="Aminotran_3"/>
    <property type="match status" value="1"/>
</dbReference>
<keyword evidence="3 4" id="KW-0663">Pyridoxal phosphate</keyword>
<dbReference type="PANTHER" id="PTHR11986">
    <property type="entry name" value="AMINOTRANSFERASE CLASS III"/>
    <property type="match status" value="1"/>
</dbReference>
<dbReference type="InterPro" id="IPR015421">
    <property type="entry name" value="PyrdxlP-dep_Trfase_major"/>
</dbReference>
<comment type="cofactor">
    <cofactor evidence="1">
        <name>pyridoxal 5'-phosphate</name>
        <dbReference type="ChEBI" id="CHEBI:597326"/>
    </cofactor>
</comment>
<dbReference type="GO" id="GO:0042802">
    <property type="term" value="F:identical protein binding"/>
    <property type="evidence" value="ECO:0007669"/>
    <property type="project" value="TreeGrafter"/>
</dbReference>
<comment type="similarity">
    <text evidence="4">Belongs to the class-III pyridoxal-phosphate-dependent aminotransferase family.</text>
</comment>
<accession>A0A1I4A4Y6</accession>
<dbReference type="SUPFAM" id="SSF53383">
    <property type="entry name" value="PLP-dependent transferases"/>
    <property type="match status" value="1"/>
</dbReference>
<keyword evidence="7" id="KW-1185">Reference proteome</keyword>
<reference evidence="6 7" key="1">
    <citation type="submission" date="2016-10" db="EMBL/GenBank/DDBJ databases">
        <authorList>
            <person name="de Groot N.N."/>
        </authorList>
    </citation>
    <scope>NUCLEOTIDE SEQUENCE [LARGE SCALE GENOMIC DNA]</scope>
    <source>
        <strain evidence="6 7">NE2</strain>
    </source>
</reference>
<organism evidence="6 7">
    <name type="scientific">Methylocapsa palsarum</name>
    <dbReference type="NCBI Taxonomy" id="1612308"/>
    <lineage>
        <taxon>Bacteria</taxon>
        <taxon>Pseudomonadati</taxon>
        <taxon>Pseudomonadota</taxon>
        <taxon>Alphaproteobacteria</taxon>
        <taxon>Hyphomicrobiales</taxon>
        <taxon>Beijerinckiaceae</taxon>
        <taxon>Methylocapsa</taxon>
    </lineage>
</organism>